<feature type="transmembrane region" description="Helical" evidence="1">
    <location>
        <begin position="449"/>
        <end position="466"/>
    </location>
</feature>
<protein>
    <recommendedName>
        <fullName evidence="2">NACHT domain-containing protein</fullName>
    </recommendedName>
</protein>
<accession>A0A918CXX9</accession>
<dbReference type="EMBL" id="BMML01000049">
    <property type="protein sequence ID" value="GGN45799.1"/>
    <property type="molecule type" value="Genomic_DNA"/>
</dbReference>
<keyword evidence="1" id="KW-0812">Transmembrane</keyword>
<dbReference type="AlphaFoldDB" id="A0A918CXX9"/>
<evidence type="ECO:0000259" key="2">
    <source>
        <dbReference type="PROSITE" id="PS50837"/>
    </source>
</evidence>
<keyword evidence="1" id="KW-1133">Transmembrane helix</keyword>
<dbReference type="SUPFAM" id="SSF52540">
    <property type="entry name" value="P-loop containing nucleoside triphosphate hydrolases"/>
    <property type="match status" value="1"/>
</dbReference>
<keyword evidence="4" id="KW-1185">Reference proteome</keyword>
<feature type="transmembrane region" description="Helical" evidence="1">
    <location>
        <begin position="511"/>
        <end position="530"/>
    </location>
</feature>
<proteinExistence type="predicted"/>
<dbReference type="PROSITE" id="PS50837">
    <property type="entry name" value="NACHT"/>
    <property type="match status" value="1"/>
</dbReference>
<dbReference type="InterPro" id="IPR007111">
    <property type="entry name" value="NACHT_NTPase"/>
</dbReference>
<feature type="transmembrane region" description="Helical" evidence="1">
    <location>
        <begin position="12"/>
        <end position="33"/>
    </location>
</feature>
<gene>
    <name evidence="3" type="ORF">GCM10011578_098080</name>
</gene>
<comment type="caution">
    <text evidence="3">The sequence shown here is derived from an EMBL/GenBank/DDBJ whole genome shotgun (WGS) entry which is preliminary data.</text>
</comment>
<feature type="domain" description="NACHT" evidence="2">
    <location>
        <begin position="152"/>
        <end position="239"/>
    </location>
</feature>
<dbReference type="Pfam" id="PF05729">
    <property type="entry name" value="NACHT"/>
    <property type="match status" value="1"/>
</dbReference>
<sequence length="680" mass="73077">MAGLGGRRQRRNWYLIGTLGALMVVVSTVYAVWVIIHGGLQPTDIAGLLGFPLGAAGVVLAVVALCKPIEGNDAGLARDWAATLADQIKGGESAVWRQLLGDDNRRINLAYVLHPVAVRPAEAPLAGRLIADGPGPATLPDIVAYYRSTKPLRLVVTGAAGAGKTVLALELLLALIDGRNEDDPVPVRIPLSRWDTDRQSLPELLQQRLIEAYDWPVDLAAGLVEHGRVLPVLDGLDEMDPPAPDGSPDPAAPRATAVVRALNAYQQGRDAGPLILTCRTRHYDALAALHTEVLDAARIAVAPVDTGAARTYLTSRALDTARWQPLTDHLTAHPSGILATMLSTPWRLCLTATVYHHDGNPAELLTLPDADTLDRHLLARYISAATRITPNPHRYTPQDIHRWLHHLTTHLDATGALPATASARAETTDLVLHELWPLAGRARVRTADILITTLAVLTVLPLAWAVPQAQTSVVAITIGALAAMAGVLAVTTSSPKSLGSPFMTPRRRMDLAMDLALGLASGLTSGIVVWILFERLVLGFAFGFAFGLAATLEQEPGTSLGARAVIKSDALLGLTNGFMFGFMLGLTTNLATIFPFGLATSLMFGLAGGLTFGLTCSAGASRRYVVFLFCSRRRLPFRLGRFLDWAVTAGLMRYSGPAYQYRHRELQHWLRRHPSPPPLP</sequence>
<dbReference type="RefSeq" id="WP_189269492.1">
    <property type="nucleotide sequence ID" value="NZ_BMML01000049.1"/>
</dbReference>
<organism evidence="3 4">
    <name type="scientific">Streptomyces fuscichromogenes</name>
    <dbReference type="NCBI Taxonomy" id="1324013"/>
    <lineage>
        <taxon>Bacteria</taxon>
        <taxon>Bacillati</taxon>
        <taxon>Actinomycetota</taxon>
        <taxon>Actinomycetes</taxon>
        <taxon>Kitasatosporales</taxon>
        <taxon>Streptomycetaceae</taxon>
        <taxon>Streptomyces</taxon>
    </lineage>
</organism>
<evidence type="ECO:0000256" key="1">
    <source>
        <dbReference type="SAM" id="Phobius"/>
    </source>
</evidence>
<evidence type="ECO:0000313" key="4">
    <source>
        <dbReference type="Proteomes" id="UP000653411"/>
    </source>
</evidence>
<reference evidence="3" key="1">
    <citation type="journal article" date="2014" name="Int. J. Syst. Evol. Microbiol.">
        <title>Complete genome sequence of Corynebacterium casei LMG S-19264T (=DSM 44701T), isolated from a smear-ripened cheese.</title>
        <authorList>
            <consortium name="US DOE Joint Genome Institute (JGI-PGF)"/>
            <person name="Walter F."/>
            <person name="Albersmeier A."/>
            <person name="Kalinowski J."/>
            <person name="Ruckert C."/>
        </authorList>
    </citation>
    <scope>NUCLEOTIDE SEQUENCE</scope>
    <source>
        <strain evidence="3">CGMCC 4.7110</strain>
    </source>
</reference>
<evidence type="ECO:0000313" key="3">
    <source>
        <dbReference type="EMBL" id="GGN45799.1"/>
    </source>
</evidence>
<dbReference type="InterPro" id="IPR027417">
    <property type="entry name" value="P-loop_NTPase"/>
</dbReference>
<name>A0A918CXX9_9ACTN</name>
<reference evidence="3" key="2">
    <citation type="submission" date="2020-09" db="EMBL/GenBank/DDBJ databases">
        <authorList>
            <person name="Sun Q."/>
            <person name="Zhou Y."/>
        </authorList>
    </citation>
    <scope>NUCLEOTIDE SEQUENCE</scope>
    <source>
        <strain evidence="3">CGMCC 4.7110</strain>
    </source>
</reference>
<dbReference type="Proteomes" id="UP000653411">
    <property type="component" value="Unassembled WGS sequence"/>
</dbReference>
<feature type="transmembrane region" description="Helical" evidence="1">
    <location>
        <begin position="593"/>
        <end position="614"/>
    </location>
</feature>
<keyword evidence="1" id="KW-0472">Membrane</keyword>
<dbReference type="Gene3D" id="3.40.50.300">
    <property type="entry name" value="P-loop containing nucleotide triphosphate hydrolases"/>
    <property type="match status" value="1"/>
</dbReference>
<feature type="transmembrane region" description="Helical" evidence="1">
    <location>
        <begin position="472"/>
        <end position="490"/>
    </location>
</feature>
<feature type="transmembrane region" description="Helical" evidence="1">
    <location>
        <begin position="45"/>
        <end position="66"/>
    </location>
</feature>